<feature type="compositionally biased region" description="Basic residues" evidence="9">
    <location>
        <begin position="326"/>
        <end position="343"/>
    </location>
</feature>
<dbReference type="PANTHER" id="PTHR11848">
    <property type="entry name" value="TGF-BETA FAMILY"/>
    <property type="match status" value="1"/>
</dbReference>
<keyword evidence="10" id="KW-1133">Transmembrane helix</keyword>
<dbReference type="InterPro" id="IPR001839">
    <property type="entry name" value="TGF-b_C"/>
</dbReference>
<feature type="region of interest" description="Disordered" evidence="9">
    <location>
        <begin position="326"/>
        <end position="361"/>
    </location>
</feature>
<dbReference type="Gene3D" id="2.10.90.10">
    <property type="entry name" value="Cystine-knot cytokines"/>
    <property type="match status" value="1"/>
</dbReference>
<protein>
    <submittedName>
        <fullName evidence="13">TGF-beta family profile domain-containing protein</fullName>
    </submittedName>
</protein>
<dbReference type="SUPFAM" id="SSF57501">
    <property type="entry name" value="Cystine-knot cytokines"/>
    <property type="match status" value="1"/>
</dbReference>
<dbReference type="AlphaFoldDB" id="A0A915KGD8"/>
<keyword evidence="6" id="KW-1015">Disulfide bond</keyword>
<dbReference type="FunFam" id="2.10.90.10:FF:000001">
    <property type="entry name" value="Bone morphogenetic protein 4"/>
    <property type="match status" value="1"/>
</dbReference>
<dbReference type="Pfam" id="PF00688">
    <property type="entry name" value="TGFb_propeptide"/>
    <property type="match status" value="1"/>
</dbReference>
<evidence type="ECO:0000313" key="13">
    <source>
        <dbReference type="WBParaSite" id="nRc.2.0.1.t37445-RA"/>
    </source>
</evidence>
<dbReference type="GO" id="GO:0005125">
    <property type="term" value="F:cytokine activity"/>
    <property type="evidence" value="ECO:0007669"/>
    <property type="project" value="TreeGrafter"/>
</dbReference>
<dbReference type="InterPro" id="IPR029034">
    <property type="entry name" value="Cystine-knot_cytokine"/>
</dbReference>
<evidence type="ECO:0000256" key="1">
    <source>
        <dbReference type="ARBA" id="ARBA00004613"/>
    </source>
</evidence>
<keyword evidence="12" id="KW-1185">Reference proteome</keyword>
<reference evidence="13" key="1">
    <citation type="submission" date="2022-11" db="UniProtKB">
        <authorList>
            <consortium name="WormBaseParasite"/>
        </authorList>
    </citation>
    <scope>IDENTIFICATION</scope>
</reference>
<accession>A0A915KGD8</accession>
<keyword evidence="3" id="KW-0964">Secreted</keyword>
<dbReference type="Pfam" id="PF00019">
    <property type="entry name" value="TGF_beta"/>
    <property type="match status" value="1"/>
</dbReference>
<keyword evidence="10" id="KW-0812">Transmembrane</keyword>
<keyword evidence="7" id="KW-0325">Glycoprotein</keyword>
<evidence type="ECO:0000256" key="9">
    <source>
        <dbReference type="SAM" id="MobiDB-lite"/>
    </source>
</evidence>
<organism evidence="12 13">
    <name type="scientific">Romanomermis culicivorax</name>
    <name type="common">Nematode worm</name>
    <dbReference type="NCBI Taxonomy" id="13658"/>
    <lineage>
        <taxon>Eukaryota</taxon>
        <taxon>Metazoa</taxon>
        <taxon>Ecdysozoa</taxon>
        <taxon>Nematoda</taxon>
        <taxon>Enoplea</taxon>
        <taxon>Dorylaimia</taxon>
        <taxon>Mermithida</taxon>
        <taxon>Mermithoidea</taxon>
        <taxon>Mermithidae</taxon>
        <taxon>Romanomermis</taxon>
    </lineage>
</organism>
<dbReference type="PROSITE" id="PS00250">
    <property type="entry name" value="TGF_BETA_1"/>
    <property type="match status" value="1"/>
</dbReference>
<dbReference type="Gene3D" id="2.60.120.970">
    <property type="match status" value="1"/>
</dbReference>
<comment type="subcellular location">
    <subcellularLocation>
        <location evidence="1">Secreted</location>
    </subcellularLocation>
</comment>
<evidence type="ECO:0000256" key="4">
    <source>
        <dbReference type="ARBA" id="ARBA00022729"/>
    </source>
</evidence>
<sequence>MSRLTFCTKNYNVVEMRPSYNVYYYCRAFMFIFVLISSTIISTTKSDQNLGEKNRKMLSENLAPSSSSSVSVQEEQVIHVFKKYLLTKMGLKDRPLQLAKHHPSGATIDVPDILKSIYRHKVENDGLSDEGDDENLEQFIDDHTTQDAILRDRNWDTARAFMAENITNEASSSSSLWSKKVVLTFNLSTFSPDEQIEGAQLALLLIRSNSHNNNEEYDTNIDDDVNGDESCYLRITISEHVRNHTVVLDTHQADCSAGKRREFGRRQWLTFNVARALRQFLSSTTASPTFSISVETRSRSRPSCGVHFSISTTRDSPTLIVYTAIKNRKKRHTSTKRQNHKNAGRQQKNKNTGGGHQRQPCGRREMRIDFDVVGWNDWIVAPKFYDAYYCAGDCRWPLTSDMNATNHGIVQSLLHSVNPAAVPSPNCAPTDLGAISMLYVDENKKIVLKNYEGFDMEKQIFFVFFMINTRYIIINRASIQLYGCPKSREPQNLTILFINLRLQKK</sequence>
<dbReference type="PROSITE" id="PS51362">
    <property type="entry name" value="TGF_BETA_2"/>
    <property type="match status" value="1"/>
</dbReference>
<dbReference type="InterPro" id="IPR017948">
    <property type="entry name" value="TGFb_CS"/>
</dbReference>
<feature type="transmembrane region" description="Helical" evidence="10">
    <location>
        <begin position="21"/>
        <end position="41"/>
    </location>
</feature>
<evidence type="ECO:0000256" key="2">
    <source>
        <dbReference type="ARBA" id="ARBA00006656"/>
    </source>
</evidence>
<dbReference type="Proteomes" id="UP000887565">
    <property type="component" value="Unplaced"/>
</dbReference>
<evidence type="ECO:0000313" key="12">
    <source>
        <dbReference type="Proteomes" id="UP000887565"/>
    </source>
</evidence>
<keyword evidence="4" id="KW-0732">Signal</keyword>
<keyword evidence="10" id="KW-0472">Membrane</keyword>
<evidence type="ECO:0000256" key="8">
    <source>
        <dbReference type="RuleBase" id="RU000354"/>
    </source>
</evidence>
<dbReference type="InterPro" id="IPR001111">
    <property type="entry name" value="TGF-b_propeptide"/>
</dbReference>
<dbReference type="GO" id="GO:0008083">
    <property type="term" value="F:growth factor activity"/>
    <property type="evidence" value="ECO:0007669"/>
    <property type="project" value="UniProtKB-KW"/>
</dbReference>
<evidence type="ECO:0000256" key="10">
    <source>
        <dbReference type="SAM" id="Phobius"/>
    </source>
</evidence>
<keyword evidence="5 8" id="KW-0339">Growth factor</keyword>
<name>A0A915KGD8_ROMCU</name>
<dbReference type="InterPro" id="IPR015615">
    <property type="entry name" value="TGF-beta-rel"/>
</dbReference>
<dbReference type="GO" id="GO:0005615">
    <property type="term" value="C:extracellular space"/>
    <property type="evidence" value="ECO:0007669"/>
    <property type="project" value="TreeGrafter"/>
</dbReference>
<feature type="domain" description="TGF-beta family profile" evidence="11">
    <location>
        <begin position="328"/>
        <end position="462"/>
    </location>
</feature>
<dbReference type="CDD" id="cd13761">
    <property type="entry name" value="TGF_beta_BMP5_like"/>
    <property type="match status" value="1"/>
</dbReference>
<dbReference type="WBParaSite" id="nRc.2.0.1.t37445-RA">
    <property type="protein sequence ID" value="nRc.2.0.1.t37445-RA"/>
    <property type="gene ID" value="nRc.2.0.1.g37445"/>
</dbReference>
<evidence type="ECO:0000256" key="5">
    <source>
        <dbReference type="ARBA" id="ARBA00023030"/>
    </source>
</evidence>
<evidence type="ECO:0000256" key="7">
    <source>
        <dbReference type="ARBA" id="ARBA00023180"/>
    </source>
</evidence>
<comment type="similarity">
    <text evidence="2 8">Belongs to the TGF-beta family.</text>
</comment>
<evidence type="ECO:0000256" key="3">
    <source>
        <dbReference type="ARBA" id="ARBA00022525"/>
    </source>
</evidence>
<evidence type="ECO:0000256" key="6">
    <source>
        <dbReference type="ARBA" id="ARBA00023157"/>
    </source>
</evidence>
<proteinExistence type="inferred from homology"/>
<evidence type="ECO:0000259" key="11">
    <source>
        <dbReference type="PROSITE" id="PS51362"/>
    </source>
</evidence>
<dbReference type="SMART" id="SM00204">
    <property type="entry name" value="TGFB"/>
    <property type="match status" value="1"/>
</dbReference>
<dbReference type="OMA" id="CYLRITI"/>